<evidence type="ECO:0000313" key="2">
    <source>
        <dbReference type="WBParaSite" id="PEQ_0000667101-mRNA-1"/>
    </source>
</evidence>
<evidence type="ECO:0000313" key="1">
    <source>
        <dbReference type="Proteomes" id="UP000887564"/>
    </source>
</evidence>
<reference evidence="2" key="1">
    <citation type="submission" date="2022-11" db="UniProtKB">
        <authorList>
            <consortium name="WormBaseParasite"/>
        </authorList>
    </citation>
    <scope>IDENTIFICATION</scope>
</reference>
<dbReference type="Proteomes" id="UP000887564">
    <property type="component" value="Unplaced"/>
</dbReference>
<dbReference type="WBParaSite" id="PEQ_0000667101-mRNA-1">
    <property type="protein sequence ID" value="PEQ_0000667101-mRNA-1"/>
    <property type="gene ID" value="PEQ_0000667101"/>
</dbReference>
<accession>A0A914RK57</accession>
<sequence length="107" mass="12526">MGFLWKPHHSRESLNALPYIVTFLRSSSVKVCSICYRPTRVVFFESLPLPISVCSFHFSHRCSLISTTMLDSVSVMFLRHIYISLIILSYFDKHRVSSNKFYVFLEI</sequence>
<keyword evidence="1" id="KW-1185">Reference proteome</keyword>
<name>A0A914RK57_PAREQ</name>
<proteinExistence type="predicted"/>
<organism evidence="1 2">
    <name type="scientific">Parascaris equorum</name>
    <name type="common">Equine roundworm</name>
    <dbReference type="NCBI Taxonomy" id="6256"/>
    <lineage>
        <taxon>Eukaryota</taxon>
        <taxon>Metazoa</taxon>
        <taxon>Ecdysozoa</taxon>
        <taxon>Nematoda</taxon>
        <taxon>Chromadorea</taxon>
        <taxon>Rhabditida</taxon>
        <taxon>Spirurina</taxon>
        <taxon>Ascaridomorpha</taxon>
        <taxon>Ascaridoidea</taxon>
        <taxon>Ascarididae</taxon>
        <taxon>Parascaris</taxon>
    </lineage>
</organism>
<dbReference type="AlphaFoldDB" id="A0A914RK57"/>
<protein>
    <submittedName>
        <fullName evidence="2">Uncharacterized protein</fullName>
    </submittedName>
</protein>